<protein>
    <recommendedName>
        <fullName evidence="1">RGS domain-containing protein</fullName>
    </recommendedName>
</protein>
<feature type="domain" description="RGS" evidence="1">
    <location>
        <begin position="322"/>
        <end position="392"/>
    </location>
</feature>
<dbReference type="PANTHER" id="PTHR13155">
    <property type="entry name" value="A-KINASE ANCHOR PROTEINS"/>
    <property type="match status" value="1"/>
</dbReference>
<dbReference type="InterPro" id="IPR052246">
    <property type="entry name" value="Cell_Polariz_PKAAnc"/>
</dbReference>
<sequence>MAEPVSSIVALVVTAAKLGALLNNITQSVRDAPAAITNAWFGYEKTRPPKNIQKDVKAILASCMDTFRELEESVEGLKPGAWNKRERGSKTALVHQTTSNINLKTSAISHVGDSTISGNNILEVAHPSLPAQPEREHSACHIHPVAAASQMEDRRHMSISSEYTATDSEVSGVSDLTLSDLDVQDILRPGSIYSLDSSTAGPDTVIPTSNITKQRRLVTLQDILHRRTIPPYSLFEFYIYMRDVQRSVDYLDTWLDLSQHQYNCRSYVREIQKLRAKESETPNDRPLSNVDEWTIEQISTFLRTQTSSEKSLEENASLPIKRKDLRAYTQNLLHTFFLSGSQRKIKLPLSVVNPIIDTIEGSEQRDDPDVFLIAKDYIFMAMQRDAYPHFMKRRRAML</sequence>
<dbReference type="AlphaFoldDB" id="A0A9P4TQN5"/>
<organism evidence="2 3">
    <name type="scientific">Lojkania enalia</name>
    <dbReference type="NCBI Taxonomy" id="147567"/>
    <lineage>
        <taxon>Eukaryota</taxon>
        <taxon>Fungi</taxon>
        <taxon>Dikarya</taxon>
        <taxon>Ascomycota</taxon>
        <taxon>Pezizomycotina</taxon>
        <taxon>Dothideomycetes</taxon>
        <taxon>Pleosporomycetidae</taxon>
        <taxon>Pleosporales</taxon>
        <taxon>Pleosporales incertae sedis</taxon>
        <taxon>Lojkania</taxon>
    </lineage>
</organism>
<evidence type="ECO:0000313" key="3">
    <source>
        <dbReference type="Proteomes" id="UP000800093"/>
    </source>
</evidence>
<accession>A0A9P4TQN5</accession>
<gene>
    <name evidence="2" type="ORF">CC78DRAFT_564378</name>
</gene>
<dbReference type="PANTHER" id="PTHR13155:SF1">
    <property type="entry name" value="A-KINASE ANCHOR PROTEIN 10, MITOCHONDRIAL"/>
    <property type="match status" value="1"/>
</dbReference>
<proteinExistence type="predicted"/>
<evidence type="ECO:0000313" key="2">
    <source>
        <dbReference type="EMBL" id="KAF2269634.1"/>
    </source>
</evidence>
<dbReference type="Pfam" id="PF00615">
    <property type="entry name" value="RGS"/>
    <property type="match status" value="1"/>
</dbReference>
<dbReference type="InterPro" id="IPR044926">
    <property type="entry name" value="RGS_subdomain_2"/>
</dbReference>
<keyword evidence="3" id="KW-1185">Reference proteome</keyword>
<dbReference type="Gene3D" id="1.10.167.10">
    <property type="entry name" value="Regulator of G-protein Signalling 4, domain 2"/>
    <property type="match status" value="1"/>
</dbReference>
<dbReference type="Proteomes" id="UP000800093">
    <property type="component" value="Unassembled WGS sequence"/>
</dbReference>
<comment type="caution">
    <text evidence="2">The sequence shown here is derived from an EMBL/GenBank/DDBJ whole genome shotgun (WGS) entry which is preliminary data.</text>
</comment>
<dbReference type="EMBL" id="ML986581">
    <property type="protein sequence ID" value="KAF2269634.1"/>
    <property type="molecule type" value="Genomic_DNA"/>
</dbReference>
<reference evidence="3" key="1">
    <citation type="journal article" date="2020" name="Stud. Mycol.">
        <title>101 Dothideomycetes genomes: A test case for predicting lifestyles and emergence of pathogens.</title>
        <authorList>
            <person name="Haridas S."/>
            <person name="Albert R."/>
            <person name="Binder M."/>
            <person name="Bloem J."/>
            <person name="LaButti K."/>
            <person name="Salamov A."/>
            <person name="Andreopoulos B."/>
            <person name="Baker S."/>
            <person name="Barry K."/>
            <person name="Bills G."/>
            <person name="Bluhm B."/>
            <person name="Cannon C."/>
            <person name="Castanera R."/>
            <person name="Culley D."/>
            <person name="Daum C."/>
            <person name="Ezra D."/>
            <person name="Gonzalez J."/>
            <person name="Henrissat B."/>
            <person name="Kuo A."/>
            <person name="Liang C."/>
            <person name="Lipzen A."/>
            <person name="Lutzoni F."/>
            <person name="Magnuson J."/>
            <person name="Mondo S."/>
            <person name="Nolan M."/>
            <person name="Ohm R."/>
            <person name="Pangilinan J."/>
            <person name="Park H.-J."/>
            <person name="Ramirez L."/>
            <person name="Alfaro M."/>
            <person name="Sun H."/>
            <person name="Tritt A."/>
            <person name="Yoshinaga Y."/>
            <person name="Zwiers L.-H."/>
            <person name="Turgeon B."/>
            <person name="Goodwin S."/>
            <person name="Spatafora J."/>
            <person name="Crous P."/>
            <person name="Grigoriev I."/>
        </authorList>
    </citation>
    <scope>NUCLEOTIDE SEQUENCE [LARGE SCALE GENOMIC DNA]</scope>
    <source>
        <strain evidence="3">CBS 304.66</strain>
    </source>
</reference>
<dbReference type="InterPro" id="IPR016137">
    <property type="entry name" value="RGS"/>
</dbReference>
<dbReference type="SUPFAM" id="SSF48097">
    <property type="entry name" value="Regulator of G-protein signaling, RGS"/>
    <property type="match status" value="1"/>
</dbReference>
<dbReference type="GO" id="GO:0005886">
    <property type="term" value="C:plasma membrane"/>
    <property type="evidence" value="ECO:0007669"/>
    <property type="project" value="TreeGrafter"/>
</dbReference>
<dbReference type="InterPro" id="IPR036305">
    <property type="entry name" value="RGS_sf"/>
</dbReference>
<evidence type="ECO:0000259" key="1">
    <source>
        <dbReference type="Pfam" id="PF00615"/>
    </source>
</evidence>
<dbReference type="GO" id="GO:0008104">
    <property type="term" value="P:intracellular protein localization"/>
    <property type="evidence" value="ECO:0007669"/>
    <property type="project" value="TreeGrafter"/>
</dbReference>
<name>A0A9P4TQN5_9PLEO</name>
<dbReference type="OrthoDB" id="5584247at2759"/>